<dbReference type="RefSeq" id="WP_114688417.1">
    <property type="nucleotide sequence ID" value="NZ_QQNB01000003.1"/>
</dbReference>
<reference evidence="1 2" key="1">
    <citation type="submission" date="2018-07" db="EMBL/GenBank/DDBJ databases">
        <title>a novel species of Sphingomonas isolated from the rhizosphere soil of Araceae plant.</title>
        <authorList>
            <person name="Zhiyong W."/>
            <person name="Qinglan Z."/>
            <person name="Zhiwei F."/>
            <person name="Ding X."/>
            <person name="Gejiao W."/>
            <person name="Shixue Z."/>
        </authorList>
    </citation>
    <scope>NUCLEOTIDE SEQUENCE [LARGE SCALE GENOMIC DNA]</scope>
    <source>
        <strain evidence="1 2">WZY 27</strain>
    </source>
</reference>
<dbReference type="OrthoDB" id="3078668at2"/>
<sequence>MAFPSKLKQAMTFNEGQAYIGETVSITVPKLTRKLEDYRGGGMNRPVKIDMGGEPLEMEATYGGPMRDILRQHGMLQLGGVLQRFVGSFQNDDTGQVDTVEIVTRGRHEEIDMGEWKPGESSEFKVKSQLSYYKLVWNGVTEIEIDVLGMVEFVGGVDLMAEHRAAMGLE</sequence>
<gene>
    <name evidence="1" type="ORF">DVW87_13910</name>
</gene>
<comment type="caution">
    <text evidence="1">The sequence shown here is derived from an EMBL/GenBank/DDBJ whole genome shotgun (WGS) entry which is preliminary data.</text>
</comment>
<dbReference type="AlphaFoldDB" id="A0A369VXX2"/>
<dbReference type="NCBIfam" id="TIGR01611">
    <property type="entry name" value="tail_tube"/>
    <property type="match status" value="1"/>
</dbReference>
<proteinExistence type="predicted"/>
<dbReference type="Proteomes" id="UP000253918">
    <property type="component" value="Unassembled WGS sequence"/>
</dbReference>
<dbReference type="EMBL" id="QQNB01000003">
    <property type="protein sequence ID" value="RDE04681.1"/>
    <property type="molecule type" value="Genomic_DNA"/>
</dbReference>
<keyword evidence="2" id="KW-1185">Reference proteome</keyword>
<dbReference type="Pfam" id="PF04985">
    <property type="entry name" value="Phage_tube"/>
    <property type="match status" value="1"/>
</dbReference>
<accession>A0A369VXX2</accession>
<name>A0A369VXX2_9SPHN</name>
<evidence type="ECO:0000313" key="2">
    <source>
        <dbReference type="Proteomes" id="UP000253918"/>
    </source>
</evidence>
<evidence type="ECO:0000313" key="1">
    <source>
        <dbReference type="EMBL" id="RDE04681.1"/>
    </source>
</evidence>
<organism evidence="1 2">
    <name type="scientific">Sphingomonas aracearum</name>
    <dbReference type="NCBI Taxonomy" id="2283317"/>
    <lineage>
        <taxon>Bacteria</taxon>
        <taxon>Pseudomonadati</taxon>
        <taxon>Pseudomonadota</taxon>
        <taxon>Alphaproteobacteria</taxon>
        <taxon>Sphingomonadales</taxon>
        <taxon>Sphingomonadaceae</taxon>
        <taxon>Sphingomonas</taxon>
    </lineage>
</organism>
<protein>
    <submittedName>
        <fullName evidence="1">Phage major tail tube protein</fullName>
    </submittedName>
</protein>
<dbReference type="InterPro" id="IPR006498">
    <property type="entry name" value="Tail_tube"/>
</dbReference>